<evidence type="ECO:0000313" key="7">
    <source>
        <dbReference type="Proteomes" id="UP000288246"/>
    </source>
</evidence>
<protein>
    <submittedName>
        <fullName evidence="6">DnaK suppressor protein</fullName>
    </submittedName>
</protein>
<organism evidence="6 7">
    <name type="scientific">Cellulomonas algicola</name>
    <dbReference type="NCBI Taxonomy" id="2071633"/>
    <lineage>
        <taxon>Bacteria</taxon>
        <taxon>Bacillati</taxon>
        <taxon>Actinomycetota</taxon>
        <taxon>Actinomycetes</taxon>
        <taxon>Micrococcales</taxon>
        <taxon>Cellulomonadaceae</taxon>
        <taxon>Cellulomonas</taxon>
    </lineage>
</organism>
<dbReference type="PROSITE" id="PS51128">
    <property type="entry name" value="ZF_DKSA_2"/>
    <property type="match status" value="1"/>
</dbReference>
<name>A0A401UWB7_9CELL</name>
<dbReference type="Proteomes" id="UP000288246">
    <property type="component" value="Unassembled WGS sequence"/>
</dbReference>
<keyword evidence="3" id="KW-0862">Zinc</keyword>
<dbReference type="PANTHER" id="PTHR33823">
    <property type="entry name" value="RNA POLYMERASE-BINDING TRANSCRIPTION FACTOR DKSA-RELATED"/>
    <property type="match status" value="1"/>
</dbReference>
<feature type="domain" description="Zinc finger DksA/TraR C4-type" evidence="5">
    <location>
        <begin position="87"/>
        <end position="118"/>
    </location>
</feature>
<dbReference type="SUPFAM" id="SSF109635">
    <property type="entry name" value="DnaK suppressor protein DksA, alpha-hairpin domain"/>
    <property type="match status" value="1"/>
</dbReference>
<reference evidence="6 7" key="1">
    <citation type="submission" date="2018-11" db="EMBL/GenBank/DDBJ databases">
        <title>Draft genome sequence of Cellulomonas takizawaensis strain TKZ-21.</title>
        <authorList>
            <person name="Yamamura H."/>
            <person name="Hayashi T."/>
            <person name="Hamada M."/>
            <person name="Serisawa Y."/>
            <person name="Matsuyama K."/>
            <person name="Nakagawa Y."/>
            <person name="Otoguro M."/>
            <person name="Yanagida F."/>
            <person name="Hayakawa M."/>
        </authorList>
    </citation>
    <scope>NUCLEOTIDE SEQUENCE [LARGE SCALE GENOMIC DNA]</scope>
    <source>
        <strain evidence="6 7">TKZ-21</strain>
    </source>
</reference>
<evidence type="ECO:0000256" key="1">
    <source>
        <dbReference type="ARBA" id="ARBA00022723"/>
    </source>
</evidence>
<dbReference type="InterPro" id="IPR037187">
    <property type="entry name" value="DnaK_N"/>
</dbReference>
<dbReference type="RefSeq" id="WP_124341523.1">
    <property type="nucleotide sequence ID" value="NZ_BHYL01000042.1"/>
</dbReference>
<keyword evidence="7" id="KW-1185">Reference proteome</keyword>
<accession>A0A401UWB7</accession>
<evidence type="ECO:0000256" key="4">
    <source>
        <dbReference type="PROSITE-ProRule" id="PRU00510"/>
    </source>
</evidence>
<dbReference type="AlphaFoldDB" id="A0A401UWB7"/>
<evidence type="ECO:0000256" key="3">
    <source>
        <dbReference type="ARBA" id="ARBA00022833"/>
    </source>
</evidence>
<dbReference type="EMBL" id="BHYL01000042">
    <property type="protein sequence ID" value="GCD18976.1"/>
    <property type="molecule type" value="Genomic_DNA"/>
</dbReference>
<sequence>MDARATDDDEVRERLADVRREAERRLAALVDEHTAVVDASRDSNADDEHDPEGATIAFERAQVDALAAAASERLAEVDRALRRLDEGTYGTCASCGRPIPPERLAARPTATTCVTCAAGGRR</sequence>
<gene>
    <name evidence="6" type="ORF">CTKZ_05380</name>
</gene>
<dbReference type="Gene3D" id="1.20.120.910">
    <property type="entry name" value="DksA, coiled-coil domain"/>
    <property type="match status" value="1"/>
</dbReference>
<proteinExistence type="predicted"/>
<dbReference type="SUPFAM" id="SSF57716">
    <property type="entry name" value="Glucocorticoid receptor-like (DNA-binding domain)"/>
    <property type="match status" value="1"/>
</dbReference>
<feature type="zinc finger region" description="dksA C4-type" evidence="4">
    <location>
        <begin position="92"/>
        <end position="116"/>
    </location>
</feature>
<evidence type="ECO:0000313" key="6">
    <source>
        <dbReference type="EMBL" id="GCD18976.1"/>
    </source>
</evidence>
<dbReference type="Pfam" id="PF01258">
    <property type="entry name" value="zf-dskA_traR"/>
    <property type="match status" value="1"/>
</dbReference>
<comment type="caution">
    <text evidence="6">The sequence shown here is derived from an EMBL/GenBank/DDBJ whole genome shotgun (WGS) entry which is preliminary data.</text>
</comment>
<evidence type="ECO:0000259" key="5">
    <source>
        <dbReference type="Pfam" id="PF01258"/>
    </source>
</evidence>
<evidence type="ECO:0000256" key="2">
    <source>
        <dbReference type="ARBA" id="ARBA00022771"/>
    </source>
</evidence>
<dbReference type="PANTHER" id="PTHR33823:SF4">
    <property type="entry name" value="GENERAL STRESS PROTEIN 16O"/>
    <property type="match status" value="1"/>
</dbReference>
<dbReference type="OrthoDB" id="1121111at2"/>
<dbReference type="GO" id="GO:0008270">
    <property type="term" value="F:zinc ion binding"/>
    <property type="evidence" value="ECO:0007669"/>
    <property type="project" value="UniProtKB-KW"/>
</dbReference>
<keyword evidence="2" id="KW-0863">Zinc-finger</keyword>
<keyword evidence="1" id="KW-0479">Metal-binding</keyword>
<dbReference type="InterPro" id="IPR000962">
    <property type="entry name" value="Znf_DskA_TraR"/>
</dbReference>